<sequence length="131" mass="14044">MKKLSCMVLGLLVATLSGCTRNTPDTLEGAYGAMQNGKVEPVIKVEKKASGYVFDDYSNGGWRSGSDLAQPVTRDEFEKLIGSPVNGPFIGLKTRVALVAKVQPGFTAGKFTTSTGYLMVFMFGPIELSKL</sequence>
<dbReference type="EMBL" id="JACHBW010000017">
    <property type="protein sequence ID" value="MBB6105412.1"/>
    <property type="molecule type" value="Genomic_DNA"/>
</dbReference>
<feature type="signal peptide" evidence="1">
    <location>
        <begin position="1"/>
        <end position="19"/>
    </location>
</feature>
<feature type="chain" id="PRO_5031060741" evidence="1">
    <location>
        <begin position="20"/>
        <end position="131"/>
    </location>
</feature>
<keyword evidence="3" id="KW-1185">Reference proteome</keyword>
<gene>
    <name evidence="2" type="ORF">F4827_005279</name>
</gene>
<dbReference type="PROSITE" id="PS51257">
    <property type="entry name" value="PROKAR_LIPOPROTEIN"/>
    <property type="match status" value="1"/>
</dbReference>
<dbReference type="RefSeq" id="WP_260175420.1">
    <property type="nucleotide sequence ID" value="NZ_JACHBW010000017.1"/>
</dbReference>
<protein>
    <submittedName>
        <fullName evidence="2">Uncharacterized protein</fullName>
    </submittedName>
</protein>
<organism evidence="2 3">
    <name type="scientific">Paraburkholderia bannensis</name>
    <dbReference type="NCBI Taxonomy" id="765414"/>
    <lineage>
        <taxon>Bacteria</taxon>
        <taxon>Pseudomonadati</taxon>
        <taxon>Pseudomonadota</taxon>
        <taxon>Betaproteobacteria</taxon>
        <taxon>Burkholderiales</taxon>
        <taxon>Burkholderiaceae</taxon>
        <taxon>Paraburkholderia</taxon>
    </lineage>
</organism>
<comment type="caution">
    <text evidence="2">The sequence shown here is derived from an EMBL/GenBank/DDBJ whole genome shotgun (WGS) entry which is preliminary data.</text>
</comment>
<reference evidence="2 3" key="1">
    <citation type="submission" date="2020-08" db="EMBL/GenBank/DDBJ databases">
        <title>Above-ground endophytic microbial communities from plants in different locations in the United States.</title>
        <authorList>
            <person name="Frank C."/>
        </authorList>
    </citation>
    <scope>NUCLEOTIDE SEQUENCE [LARGE SCALE GENOMIC DNA]</scope>
    <source>
        <strain evidence="2 3">WP4_2_2</strain>
    </source>
</reference>
<evidence type="ECO:0000256" key="1">
    <source>
        <dbReference type="SAM" id="SignalP"/>
    </source>
</evidence>
<evidence type="ECO:0000313" key="3">
    <source>
        <dbReference type="Proteomes" id="UP000571554"/>
    </source>
</evidence>
<dbReference type="Proteomes" id="UP000571554">
    <property type="component" value="Unassembled WGS sequence"/>
</dbReference>
<name>A0A7W9U1P9_9BURK</name>
<keyword evidence="1" id="KW-0732">Signal</keyword>
<accession>A0A7W9U1P9</accession>
<evidence type="ECO:0000313" key="2">
    <source>
        <dbReference type="EMBL" id="MBB6105412.1"/>
    </source>
</evidence>
<dbReference type="AlphaFoldDB" id="A0A7W9U1P9"/>
<proteinExistence type="predicted"/>